<dbReference type="GO" id="GO:0016020">
    <property type="term" value="C:membrane"/>
    <property type="evidence" value="ECO:0007669"/>
    <property type="project" value="UniProtKB-SubCell"/>
</dbReference>
<evidence type="ECO:0000256" key="2">
    <source>
        <dbReference type="ARBA" id="ARBA00009853"/>
    </source>
</evidence>
<evidence type="ECO:0000259" key="7">
    <source>
        <dbReference type="Pfam" id="PF00892"/>
    </source>
</evidence>
<keyword evidence="3 6" id="KW-0812">Transmembrane</keyword>
<feature type="domain" description="EamA" evidence="7">
    <location>
        <begin position="11"/>
        <end position="140"/>
    </location>
</feature>
<accession>A0A1G8L2D6</accession>
<feature type="transmembrane region" description="Helical" evidence="6">
    <location>
        <begin position="95"/>
        <end position="117"/>
    </location>
</feature>
<feature type="transmembrane region" description="Helical" evidence="6">
    <location>
        <begin position="222"/>
        <end position="240"/>
    </location>
</feature>
<feature type="transmembrane region" description="Helical" evidence="6">
    <location>
        <begin position="252"/>
        <end position="270"/>
    </location>
</feature>
<dbReference type="InterPro" id="IPR037185">
    <property type="entry name" value="EmrE-like"/>
</dbReference>
<gene>
    <name evidence="8" type="ORF">SAMN05421850_103146</name>
</gene>
<evidence type="ECO:0000313" key="8">
    <source>
        <dbReference type="EMBL" id="SDI49874.1"/>
    </source>
</evidence>
<organism evidence="8 9">
    <name type="scientific">Lutimaribacter saemankumensis</name>
    <dbReference type="NCBI Taxonomy" id="490829"/>
    <lineage>
        <taxon>Bacteria</taxon>
        <taxon>Pseudomonadati</taxon>
        <taxon>Pseudomonadota</taxon>
        <taxon>Alphaproteobacteria</taxon>
        <taxon>Rhodobacterales</taxon>
        <taxon>Roseobacteraceae</taxon>
        <taxon>Lutimaribacter</taxon>
    </lineage>
</organism>
<comment type="subcellular location">
    <subcellularLocation>
        <location evidence="1">Membrane</location>
        <topology evidence="1">Multi-pass membrane protein</topology>
    </subcellularLocation>
</comment>
<dbReference type="STRING" id="490829.SAMN05421850_103146"/>
<evidence type="ECO:0000313" key="9">
    <source>
        <dbReference type="Proteomes" id="UP000199340"/>
    </source>
</evidence>
<keyword evidence="4 6" id="KW-1133">Transmembrane helix</keyword>
<name>A0A1G8L2D6_9RHOB</name>
<dbReference type="SUPFAM" id="SSF103481">
    <property type="entry name" value="Multidrug resistance efflux transporter EmrE"/>
    <property type="match status" value="2"/>
</dbReference>
<dbReference type="EMBL" id="FNEB01000003">
    <property type="protein sequence ID" value="SDI49874.1"/>
    <property type="molecule type" value="Genomic_DNA"/>
</dbReference>
<evidence type="ECO:0000256" key="3">
    <source>
        <dbReference type="ARBA" id="ARBA00022692"/>
    </source>
</evidence>
<feature type="transmembrane region" description="Helical" evidence="6">
    <location>
        <begin position="180"/>
        <end position="202"/>
    </location>
</feature>
<dbReference type="InterPro" id="IPR000620">
    <property type="entry name" value="EamA_dom"/>
</dbReference>
<reference evidence="8 9" key="1">
    <citation type="submission" date="2016-10" db="EMBL/GenBank/DDBJ databases">
        <authorList>
            <person name="de Groot N.N."/>
        </authorList>
    </citation>
    <scope>NUCLEOTIDE SEQUENCE [LARGE SCALE GENOMIC DNA]</scope>
    <source>
        <strain evidence="8 9">DSM 28010</strain>
    </source>
</reference>
<feature type="transmembrane region" description="Helical" evidence="6">
    <location>
        <begin position="69"/>
        <end position="89"/>
    </location>
</feature>
<dbReference type="PANTHER" id="PTHR22911">
    <property type="entry name" value="ACYL-MALONYL CONDENSING ENZYME-RELATED"/>
    <property type="match status" value="1"/>
</dbReference>
<dbReference type="Pfam" id="PF00892">
    <property type="entry name" value="EamA"/>
    <property type="match status" value="1"/>
</dbReference>
<dbReference type="PANTHER" id="PTHR22911:SF6">
    <property type="entry name" value="SOLUTE CARRIER FAMILY 35 MEMBER G1"/>
    <property type="match status" value="1"/>
</dbReference>
<evidence type="ECO:0000256" key="6">
    <source>
        <dbReference type="SAM" id="Phobius"/>
    </source>
</evidence>
<comment type="similarity">
    <text evidence="2">Belongs to the drug/metabolite transporter (DMT) superfamily. 10 TMS drug/metabolite exporter (DME) (TC 2.A.7.3) family.</text>
</comment>
<dbReference type="RefSeq" id="WP_245723328.1">
    <property type="nucleotide sequence ID" value="NZ_FNEB01000003.1"/>
</dbReference>
<dbReference type="Proteomes" id="UP000199340">
    <property type="component" value="Unassembled WGS sequence"/>
</dbReference>
<proteinExistence type="inferred from homology"/>
<dbReference type="AlphaFoldDB" id="A0A1G8L2D6"/>
<protein>
    <submittedName>
        <fullName evidence="8">EamA-like transporter family protein</fullName>
    </submittedName>
</protein>
<keyword evidence="5 6" id="KW-0472">Membrane</keyword>
<feature type="transmembrane region" description="Helical" evidence="6">
    <location>
        <begin position="37"/>
        <end position="57"/>
    </location>
</feature>
<feature type="transmembrane region" description="Helical" evidence="6">
    <location>
        <begin position="7"/>
        <end position="25"/>
    </location>
</feature>
<evidence type="ECO:0000256" key="4">
    <source>
        <dbReference type="ARBA" id="ARBA00022989"/>
    </source>
</evidence>
<evidence type="ECO:0000256" key="5">
    <source>
        <dbReference type="ARBA" id="ARBA00023136"/>
    </source>
</evidence>
<sequence length="305" mass="32975">MTNPQNAPAAAALWMLAAMLVIGFIDNYVTVIAREIGLWQFFILRSAIAIPLVWIMSRLGMGAFWPRRWWPVLGRSFLLTLAMLCYFGALGLMPIAQALAGLFTSPIFVLLIGWAVLGHRFGPWRAVAVLVGFAGVLLVLQPGGQGVSAWLVLPLAGGAFYAMSALATRSWCTGESTICLLAWMLAMQVAVSALVLGLIPLAGLQGDGFLTRAWVWPVQQSWGLIWLQAVGSVAGVFGIIRAYQLAEASHVSVFEYSVMIWGPLFGWVLFAQSVGSWQGAGIALIILAGLLIAWRGHRLQTPDPI</sequence>
<feature type="transmembrane region" description="Helical" evidence="6">
    <location>
        <begin position="124"/>
        <end position="141"/>
    </location>
</feature>
<feature type="transmembrane region" description="Helical" evidence="6">
    <location>
        <begin position="276"/>
        <end position="294"/>
    </location>
</feature>
<feature type="transmembrane region" description="Helical" evidence="6">
    <location>
        <begin position="147"/>
        <end position="168"/>
    </location>
</feature>
<evidence type="ECO:0000256" key="1">
    <source>
        <dbReference type="ARBA" id="ARBA00004141"/>
    </source>
</evidence>
<keyword evidence="9" id="KW-1185">Reference proteome</keyword>